<feature type="compositionally biased region" description="Basic and acidic residues" evidence="2">
    <location>
        <begin position="723"/>
        <end position="748"/>
    </location>
</feature>
<feature type="compositionally biased region" description="Basic residues" evidence="2">
    <location>
        <begin position="783"/>
        <end position="792"/>
    </location>
</feature>
<keyword evidence="1" id="KW-0175">Coiled coil</keyword>
<keyword evidence="4" id="KW-1185">Reference proteome</keyword>
<reference evidence="4" key="1">
    <citation type="journal article" date="2015" name="Genome Announc.">
        <title>Draft genome sequence of Talaromyces cellulolyticus strain Y-94, a source of lignocellulosic biomass-degrading enzymes.</title>
        <authorList>
            <person name="Fujii T."/>
            <person name="Koike H."/>
            <person name="Sawayama S."/>
            <person name="Yano S."/>
            <person name="Inoue H."/>
        </authorList>
    </citation>
    <scope>NUCLEOTIDE SEQUENCE [LARGE SCALE GENOMIC DNA]</scope>
    <source>
        <strain evidence="4">Y-94</strain>
    </source>
</reference>
<feature type="compositionally biased region" description="Low complexity" evidence="2">
    <location>
        <begin position="749"/>
        <end position="760"/>
    </location>
</feature>
<gene>
    <name evidence="3" type="ORF">TCE0_039r13043</name>
</gene>
<organism evidence="3 4">
    <name type="scientific">Talaromyces pinophilus</name>
    <name type="common">Penicillium pinophilum</name>
    <dbReference type="NCBI Taxonomy" id="128442"/>
    <lineage>
        <taxon>Eukaryota</taxon>
        <taxon>Fungi</taxon>
        <taxon>Dikarya</taxon>
        <taxon>Ascomycota</taxon>
        <taxon>Pezizomycotina</taxon>
        <taxon>Eurotiomycetes</taxon>
        <taxon>Eurotiomycetidae</taxon>
        <taxon>Eurotiales</taxon>
        <taxon>Trichocomaceae</taxon>
        <taxon>Talaromyces</taxon>
        <taxon>Talaromyces sect. Talaromyces</taxon>
    </lineage>
</organism>
<feature type="region of interest" description="Disordered" evidence="2">
    <location>
        <begin position="723"/>
        <end position="841"/>
    </location>
</feature>
<accession>A0A6N4SLI5</accession>
<feature type="compositionally biased region" description="Basic and acidic residues" evidence="2">
    <location>
        <begin position="159"/>
        <end position="169"/>
    </location>
</feature>
<proteinExistence type="predicted"/>
<feature type="compositionally biased region" description="Basic and acidic residues" evidence="2">
    <location>
        <begin position="19"/>
        <end position="28"/>
    </location>
</feature>
<feature type="coiled-coil region" evidence="1">
    <location>
        <begin position="631"/>
        <end position="681"/>
    </location>
</feature>
<evidence type="ECO:0000313" key="4">
    <source>
        <dbReference type="Proteomes" id="UP000053095"/>
    </source>
</evidence>
<dbReference type="AlphaFoldDB" id="A0A6N4SLI5"/>
<evidence type="ECO:0000256" key="2">
    <source>
        <dbReference type="SAM" id="MobiDB-lite"/>
    </source>
</evidence>
<protein>
    <submittedName>
        <fullName evidence="3">Paramyosin</fullName>
    </submittedName>
</protein>
<feature type="region of interest" description="Disordered" evidence="2">
    <location>
        <begin position="150"/>
        <end position="174"/>
    </location>
</feature>
<feature type="region of interest" description="Disordered" evidence="2">
    <location>
        <begin position="187"/>
        <end position="212"/>
    </location>
</feature>
<dbReference type="Proteomes" id="UP000053095">
    <property type="component" value="Unassembled WGS sequence"/>
</dbReference>
<feature type="compositionally biased region" description="Polar residues" evidence="2">
    <location>
        <begin position="29"/>
        <end position="38"/>
    </location>
</feature>
<feature type="compositionally biased region" description="Basic and acidic residues" evidence="2">
    <location>
        <begin position="187"/>
        <end position="201"/>
    </location>
</feature>
<feature type="coiled-coil region" evidence="1">
    <location>
        <begin position="227"/>
        <end position="254"/>
    </location>
</feature>
<sequence>MAEISRTFPPAPASSKQSPARDPRRASRQESSASTVPAVSNVPITLAPSVKPKSYGEKLAESLANLSSEVSTATTLKNEYAKAKKAQVGINQHYEKLRNLSQFPAARDLVGRIRESQNKDVDNLKEQLNLRNQNQKSLIKRAAALVDAEAKTEATPSEAVKDVQAESKSTKQSLQTLRNDLSQLTRDFRDSRAGNDRKTAELQHASSSQSELLNTIKRRQDSDWKRIEKTEDEVDKAFSELRSINDRIRSLSRERSPVKFRESPRQSVDRQNIPASVDQKALSALEDRVKVLESLKSNKNSATPDHGTLVNSVNQISIRLQAIERGSHSVSKTTVQPQFPSSILEERMAKAEENIEAIKDIMEYKDKVLCEDIEAKQKQMAQQLDESVGKIKAEAALDLERAISEVKASAPIKQDEVPSQGDTLQLFNERLESLTIACRSLESRYASVTAEALAHQAIPIIHSQFPDAQLLHGVVQRFNIIEMHIAQISRLRDLPQIVDTHSQRLATLQAQVMQPRANGDPNTSNTSNSAVLAEMQKNWHDVLQKIGEVQKNYAELKDFDSKLSSYIAENQQKYDQLRQTLDELNKEKDRVTGELTAVSSSVVELKIQALAQKNDHTALTQKTSSQLQTAEQSLTARVKEIEDSIQHVEQKISETLNASGLEDAKSSIENFEVALQQHVESLTYQLTQLEDKQKATALELSDFRRVEEEEIKQTLEELTHRIDDLEDAKESNGRIFRDSHSPRSERSRSPSQLSSRSGGPSRDDDEENDTRASNYNSRGPPPGKKRSKRKFAKVSGPSFGSPRAATFGGTPPRGASMIERTGPPPFKKRQRSMMDLVDHAD</sequence>
<comment type="caution">
    <text evidence="3">The sequence shown here is derived from an EMBL/GenBank/DDBJ whole genome shotgun (WGS) entry which is preliminary data.</text>
</comment>
<feature type="region of interest" description="Disordered" evidence="2">
    <location>
        <begin position="1"/>
        <end position="44"/>
    </location>
</feature>
<feature type="coiled-coil region" evidence="1">
    <location>
        <begin position="567"/>
        <end position="594"/>
    </location>
</feature>
<name>A0A6N4SLI5_TALPI</name>
<evidence type="ECO:0000313" key="3">
    <source>
        <dbReference type="EMBL" id="GAM40583.1"/>
    </source>
</evidence>
<dbReference type="EMBL" id="DF933835">
    <property type="protein sequence ID" value="GAM40583.1"/>
    <property type="molecule type" value="Genomic_DNA"/>
</dbReference>
<evidence type="ECO:0000256" key="1">
    <source>
        <dbReference type="SAM" id="Coils"/>
    </source>
</evidence>
<feature type="coiled-coil region" evidence="1">
    <location>
        <begin position="424"/>
        <end position="451"/>
    </location>
</feature>